<evidence type="ECO:0000256" key="4">
    <source>
        <dbReference type="ARBA" id="ARBA00023136"/>
    </source>
</evidence>
<feature type="domain" description="SusD-like N-terminal" evidence="8">
    <location>
        <begin position="97"/>
        <end position="218"/>
    </location>
</feature>
<dbReference type="SUPFAM" id="SSF48452">
    <property type="entry name" value="TPR-like"/>
    <property type="match status" value="1"/>
</dbReference>
<evidence type="ECO:0000256" key="5">
    <source>
        <dbReference type="ARBA" id="ARBA00023237"/>
    </source>
</evidence>
<evidence type="ECO:0000259" key="8">
    <source>
        <dbReference type="Pfam" id="PF14322"/>
    </source>
</evidence>
<keyword evidence="4" id="KW-0472">Membrane</keyword>
<proteinExistence type="inferred from homology"/>
<dbReference type="InterPro" id="IPR012944">
    <property type="entry name" value="SusD_RagB_dom"/>
</dbReference>
<dbReference type="CDD" id="cd08977">
    <property type="entry name" value="SusD"/>
    <property type="match status" value="1"/>
</dbReference>
<dbReference type="GO" id="GO:0009279">
    <property type="term" value="C:cell outer membrane"/>
    <property type="evidence" value="ECO:0007669"/>
    <property type="project" value="UniProtKB-SubCell"/>
</dbReference>
<dbReference type="Pfam" id="PF07980">
    <property type="entry name" value="SusD_RagB"/>
    <property type="match status" value="1"/>
</dbReference>
<evidence type="ECO:0000256" key="2">
    <source>
        <dbReference type="ARBA" id="ARBA00006275"/>
    </source>
</evidence>
<sequence length="544" mass="62972">MMKKIIYLVSITWIMLLSSCSDVLDITPTDRYPDPAVWQDENLLKMFVNEQYSGICTKDNYYKIMYFGDDIFSKYNEGGCDLIRENILTADNVGSLNNILHVWDNSYKFIHNINVFFKNIEGSPIDESVKKELIAEMKFIRAYIYAKLIWAYGGVPIIEEAFDINSDWSQIKRNSWDECVTYIVKNLDEVIADLPDRPSERNRASGNAARALKSRVLLYDASILNNPSNDKQKWQRAADAAAALFDKGYTLATDYQKMFLDVNCSEFIFAKEFSETYYCQLTFYIGTAGNSGLALAVPSLNIVDAYETIDGEIPVTNSELGTINPKSMYDSSNPYVNRDPRFYASIYYNGADFMDRKIETYKGGYDVTNQDATMTGYYIRKFIEEDKGISQTRHYTGPFPLFRLSEMYLNYAEAQYHLGNEDLAREYINKIRGREGVKMPPVTATGEELLNKIYHERMIELAFEGHRYFDVRRWKIAEKTETTHIMGQEIIKNDDGTFTYNRHPLTQDSRKNEWKDAFYRLPIAFSEIQRSNNSLEQNSGYEIK</sequence>
<evidence type="ECO:0000256" key="3">
    <source>
        <dbReference type="ARBA" id="ARBA00022729"/>
    </source>
</evidence>
<dbReference type="InterPro" id="IPR011990">
    <property type="entry name" value="TPR-like_helical_dom_sf"/>
</dbReference>
<evidence type="ECO:0000259" key="7">
    <source>
        <dbReference type="Pfam" id="PF07980"/>
    </source>
</evidence>
<feature type="signal peptide" evidence="6">
    <location>
        <begin position="1"/>
        <end position="23"/>
    </location>
</feature>
<feature type="domain" description="RagB/SusD" evidence="7">
    <location>
        <begin position="277"/>
        <end position="541"/>
    </location>
</feature>
<dbReference type="PROSITE" id="PS51257">
    <property type="entry name" value="PROKAR_LIPOPROTEIN"/>
    <property type="match status" value="1"/>
</dbReference>
<keyword evidence="5" id="KW-0998">Cell outer membrane</keyword>
<dbReference type="Pfam" id="PF14322">
    <property type="entry name" value="SusD-like_3"/>
    <property type="match status" value="1"/>
</dbReference>
<dbReference type="AlphaFoldDB" id="A0A6G1Z944"/>
<comment type="subcellular location">
    <subcellularLocation>
        <location evidence="1">Cell outer membrane</location>
    </subcellularLocation>
</comment>
<reference evidence="9" key="1">
    <citation type="journal article" date="2019" name="Nat. Med.">
        <title>A library of human gut bacterial isolates paired with longitudinal multiomics data enables mechanistic microbiome research.</title>
        <authorList>
            <person name="Poyet M."/>
            <person name="Groussin M."/>
            <person name="Gibbons S.M."/>
            <person name="Avila-Pacheco J."/>
            <person name="Jiang X."/>
            <person name="Kearney S.M."/>
            <person name="Perrotta A.R."/>
            <person name="Berdy B."/>
            <person name="Zhao S."/>
            <person name="Lieberman T.D."/>
            <person name="Swanson P.K."/>
            <person name="Smith M."/>
            <person name="Roesemann S."/>
            <person name="Alexander J.E."/>
            <person name="Rich S.A."/>
            <person name="Livny J."/>
            <person name="Vlamakis H."/>
            <person name="Clish C."/>
            <person name="Bullock K."/>
            <person name="Deik A."/>
            <person name="Scott J."/>
            <person name="Pierce K.A."/>
            <person name="Xavier R.J."/>
            <person name="Alm E.J."/>
        </authorList>
    </citation>
    <scope>NUCLEOTIDE SEQUENCE</scope>
    <source>
        <strain evidence="9">BIOML-A4</strain>
    </source>
</reference>
<feature type="chain" id="PRO_5026183631" evidence="6">
    <location>
        <begin position="24"/>
        <end position="544"/>
    </location>
</feature>
<dbReference type="Gene3D" id="1.25.40.390">
    <property type="match status" value="1"/>
</dbReference>
<gene>
    <name evidence="9" type="ORF">GKE01_03150</name>
</gene>
<evidence type="ECO:0000313" key="9">
    <source>
        <dbReference type="EMBL" id="MRY10463.1"/>
    </source>
</evidence>
<protein>
    <submittedName>
        <fullName evidence="9">RagB/SusD family nutrient uptake outer membrane protein</fullName>
    </submittedName>
</protein>
<accession>A0A6G1Z944</accession>
<evidence type="ECO:0000256" key="1">
    <source>
        <dbReference type="ARBA" id="ARBA00004442"/>
    </source>
</evidence>
<evidence type="ECO:0000256" key="6">
    <source>
        <dbReference type="SAM" id="SignalP"/>
    </source>
</evidence>
<keyword evidence="3 6" id="KW-0732">Signal</keyword>
<name>A0A6G1Z944_9BACT</name>
<comment type="similarity">
    <text evidence="2">Belongs to the SusD family.</text>
</comment>
<dbReference type="InterPro" id="IPR033985">
    <property type="entry name" value="SusD-like_N"/>
</dbReference>
<dbReference type="EMBL" id="WKLP01000003">
    <property type="protein sequence ID" value="MRY10463.1"/>
    <property type="molecule type" value="Genomic_DNA"/>
</dbReference>
<organism evidence="9">
    <name type="scientific">Parabacteroides goldsteinii</name>
    <dbReference type="NCBI Taxonomy" id="328812"/>
    <lineage>
        <taxon>Bacteria</taxon>
        <taxon>Pseudomonadati</taxon>
        <taxon>Bacteroidota</taxon>
        <taxon>Bacteroidia</taxon>
        <taxon>Bacteroidales</taxon>
        <taxon>Tannerellaceae</taxon>
        <taxon>Parabacteroides</taxon>
    </lineage>
</organism>
<comment type="caution">
    <text evidence="9">The sequence shown here is derived from an EMBL/GenBank/DDBJ whole genome shotgun (WGS) entry which is preliminary data.</text>
</comment>